<gene>
    <name evidence="4" type="ORF">GCM10017584_26980</name>
</gene>
<dbReference type="EMBL" id="BSEN01000013">
    <property type="protein sequence ID" value="GLJ77124.1"/>
    <property type="molecule type" value="Genomic_DNA"/>
</dbReference>
<feature type="compositionally biased region" description="Low complexity" evidence="1">
    <location>
        <begin position="563"/>
        <end position="581"/>
    </location>
</feature>
<evidence type="ECO:0000256" key="2">
    <source>
        <dbReference type="SAM" id="Phobius"/>
    </source>
</evidence>
<comment type="caution">
    <text evidence="4">The sequence shown here is derived from an EMBL/GenBank/DDBJ whole genome shotgun (WGS) entry which is preliminary data.</text>
</comment>
<proteinExistence type="predicted"/>
<dbReference type="AlphaFoldDB" id="A0A9W6HBS5"/>
<keyword evidence="2" id="KW-1133">Transmembrane helix</keyword>
<sequence length="674" mass="68305">MTETSVGRRRRWWIVGAIVAAVVLVGAAGAVYFAVSSNAAVSVALVPSSTPGANPFTATVASATPDAADTVVQKSAQLRKTLPVAKATHTPVATGTTPGLYGGSGDAQVCDPQKLVSFLTANPAKAAAWARVLGVRAKNIGAYVASLTPVILNSDTLVINHGYRNGAATTLVSVLQAGTAVMVDATGTPRVKCNCGNPLTAPQPLSLTAAHVVGKRWAGYAPKNVIAVKPGASGGDLQLVDLGTGTVYQQAVGPVTALWAAASWSTSTGTSIVDQTEVWTSADGRSWAHVATVPHELISGLGYANGHWVAVTLPPVFDVPQSDILTSADLRTWKKAASVPGQLNGVAFGGGRWEAVGDAPAGSLGYQSQAGGAGIVYSSSNGSDWRPVATVADTSKYGLTGLSSVAYGDGRWTAVAGIALAPPVKVYGSTDGEHWTPQAADALENQTGGAVTYGSGTWLINANTHALPDPLTFTPSPTDGLADTSTDGASWQTAPAAGLEGTRVEAAGYGSGRWLVATEESDLPNPMHALVGSRVASSSDGNTWAMIGQIAGPMGAIGYGAVPSRGGATAPPTTPSATPSAAPSPTPSPTAAAGSPQCSADLLKAARTRAGLDGTIDHPQCSGTWAIAAVILQQSEITAVFEWVDGAWTVRSRNNVCAENLLPADLVQLGCHSN</sequence>
<organism evidence="4 5">
    <name type="scientific">Leifsonia poae</name>
    <dbReference type="NCBI Taxonomy" id="110933"/>
    <lineage>
        <taxon>Bacteria</taxon>
        <taxon>Bacillati</taxon>
        <taxon>Actinomycetota</taxon>
        <taxon>Actinomycetes</taxon>
        <taxon>Micrococcales</taxon>
        <taxon>Microbacteriaceae</taxon>
        <taxon>Leifsonia</taxon>
    </lineage>
</organism>
<dbReference type="InterPro" id="IPR036278">
    <property type="entry name" value="Sialidase_sf"/>
</dbReference>
<feature type="domain" description="DUF6777" evidence="3">
    <location>
        <begin position="94"/>
        <end position="251"/>
    </location>
</feature>
<accession>A0A9W6HBS5</accession>
<dbReference type="RefSeq" id="WP_271177774.1">
    <property type="nucleotide sequence ID" value="NZ_BAAAJO010000004.1"/>
</dbReference>
<evidence type="ECO:0000313" key="4">
    <source>
        <dbReference type="EMBL" id="GLJ77124.1"/>
    </source>
</evidence>
<feature type="region of interest" description="Disordered" evidence="1">
    <location>
        <begin position="563"/>
        <end position="597"/>
    </location>
</feature>
<reference evidence="4" key="2">
    <citation type="submission" date="2023-01" db="EMBL/GenBank/DDBJ databases">
        <authorList>
            <person name="Sun Q."/>
            <person name="Evtushenko L."/>
        </authorList>
    </citation>
    <scope>NUCLEOTIDE SEQUENCE</scope>
    <source>
        <strain evidence="4">VKM Ac-1401</strain>
    </source>
</reference>
<dbReference type="Proteomes" id="UP001142372">
    <property type="component" value="Unassembled WGS sequence"/>
</dbReference>
<protein>
    <recommendedName>
        <fullName evidence="3">DUF6777 domain-containing protein</fullName>
    </recommendedName>
</protein>
<name>A0A9W6HBS5_9MICO</name>
<evidence type="ECO:0000313" key="5">
    <source>
        <dbReference type="Proteomes" id="UP001142372"/>
    </source>
</evidence>
<keyword evidence="5" id="KW-1185">Reference proteome</keyword>
<evidence type="ECO:0000259" key="3">
    <source>
        <dbReference type="Pfam" id="PF20568"/>
    </source>
</evidence>
<reference evidence="4" key="1">
    <citation type="journal article" date="2014" name="Int. J. Syst. Evol. Microbiol.">
        <title>Complete genome sequence of Corynebacterium casei LMG S-19264T (=DSM 44701T), isolated from a smear-ripened cheese.</title>
        <authorList>
            <consortium name="US DOE Joint Genome Institute (JGI-PGF)"/>
            <person name="Walter F."/>
            <person name="Albersmeier A."/>
            <person name="Kalinowski J."/>
            <person name="Ruckert C."/>
        </authorList>
    </citation>
    <scope>NUCLEOTIDE SEQUENCE</scope>
    <source>
        <strain evidence="4">VKM Ac-1401</strain>
    </source>
</reference>
<keyword evidence="2" id="KW-0812">Transmembrane</keyword>
<dbReference type="Pfam" id="PF20568">
    <property type="entry name" value="DUF6777"/>
    <property type="match status" value="1"/>
</dbReference>
<dbReference type="SUPFAM" id="SSF50939">
    <property type="entry name" value="Sialidases"/>
    <property type="match status" value="1"/>
</dbReference>
<keyword evidence="2" id="KW-0472">Membrane</keyword>
<dbReference type="InterPro" id="IPR046704">
    <property type="entry name" value="DUF6777"/>
</dbReference>
<evidence type="ECO:0000256" key="1">
    <source>
        <dbReference type="SAM" id="MobiDB-lite"/>
    </source>
</evidence>
<feature type="transmembrane region" description="Helical" evidence="2">
    <location>
        <begin position="12"/>
        <end position="35"/>
    </location>
</feature>